<dbReference type="EMBL" id="AP018828">
    <property type="protein sequence ID" value="BBF82441.1"/>
    <property type="molecule type" value="Genomic_DNA"/>
</dbReference>
<organism evidence="1 2">
    <name type="scientific">Asticcacaulis excentricus</name>
    <dbReference type="NCBI Taxonomy" id="78587"/>
    <lineage>
        <taxon>Bacteria</taxon>
        <taxon>Pseudomonadati</taxon>
        <taxon>Pseudomonadota</taxon>
        <taxon>Alphaproteobacteria</taxon>
        <taxon>Caulobacterales</taxon>
        <taxon>Caulobacteraceae</taxon>
        <taxon>Asticcacaulis</taxon>
    </lineage>
</organism>
<protein>
    <submittedName>
        <fullName evidence="1">Universal stress protein UspA</fullName>
    </submittedName>
</protein>
<dbReference type="OrthoDB" id="9804721at2"/>
<dbReference type="RefSeq" id="WP_126424024.1">
    <property type="nucleotide sequence ID" value="NZ_AP018828.1"/>
</dbReference>
<accession>A0A3G9G925</accession>
<sequence length="278" mass="29717">MTDSPLTAGGAWARVSVPVSGATSEETAIAIAADIARAFGGQLSFLFAPPDPAELAPWLGEGFMGTVQMAAMDGLKSAAEEAEAVARDAYNDTAYEHKLFLPLKSPVWQCLATETRLSDIVVFGDESARGRGLLSEAFQQVLMEERAGVFIARQPFAVGGTALVAWDGKEPSSRAARRAVPLLKKASKVVVAGAPVGENPADLGKLARYYMLHGLNVEVDILPKSNDLISTLVEANQRHQAQYMVAGAFGRSRLREFAFGGTTRALLHNTNLNLYMAH</sequence>
<reference evidence="2" key="2">
    <citation type="journal article" date="2017" name="Plant Physiol. Biochem.">
        <title>Differential oxidative and antioxidative response of duckweed Lemna minor toward plant growth promoting/inhibiting bacteria.</title>
        <authorList>
            <person name="Ishizawa H."/>
            <person name="Kuroda M."/>
            <person name="Morikawa M."/>
            <person name="Ike M."/>
        </authorList>
    </citation>
    <scope>NUCLEOTIDE SEQUENCE [LARGE SCALE GENOMIC DNA]</scope>
    <source>
        <strain evidence="2">M6</strain>
    </source>
</reference>
<dbReference type="AlphaFoldDB" id="A0A3G9G925"/>
<evidence type="ECO:0000313" key="2">
    <source>
        <dbReference type="Proteomes" id="UP000278756"/>
    </source>
</evidence>
<dbReference type="Gene3D" id="3.40.50.12370">
    <property type="match status" value="1"/>
</dbReference>
<evidence type="ECO:0000313" key="1">
    <source>
        <dbReference type="EMBL" id="BBF82441.1"/>
    </source>
</evidence>
<dbReference type="CDD" id="cd00293">
    <property type="entry name" value="USP-like"/>
    <property type="match status" value="1"/>
</dbReference>
<proteinExistence type="predicted"/>
<dbReference type="SUPFAM" id="SSF52402">
    <property type="entry name" value="Adenine nucleotide alpha hydrolases-like"/>
    <property type="match status" value="2"/>
</dbReference>
<gene>
    <name evidence="1" type="ORF">EM6_3078</name>
</gene>
<name>A0A3G9G925_9CAUL</name>
<reference evidence="2" key="1">
    <citation type="journal article" date="2017" name="Biotechnol. Biofuels">
        <title>Evaluation of environmental bacterial communities as a factor affecting the growth of duckweed Lemna minor.</title>
        <authorList>
            <person name="Ishizawa H."/>
            <person name="Kuroda M."/>
            <person name="Morikawa M."/>
            <person name="Ike M."/>
        </authorList>
    </citation>
    <scope>NUCLEOTIDE SEQUENCE [LARGE SCALE GENOMIC DNA]</scope>
    <source>
        <strain evidence="2">M6</strain>
    </source>
</reference>
<dbReference type="Proteomes" id="UP000278756">
    <property type="component" value="Chromosome 2"/>
</dbReference>